<dbReference type="EMBL" id="CAJOAY010000343">
    <property type="protein sequence ID" value="CAF3637719.1"/>
    <property type="molecule type" value="Genomic_DNA"/>
</dbReference>
<feature type="domain" description="WH1" evidence="2">
    <location>
        <begin position="6"/>
        <end position="118"/>
    </location>
</feature>
<dbReference type="InterPro" id="IPR011993">
    <property type="entry name" value="PH-like_dom_sf"/>
</dbReference>
<evidence type="ECO:0000313" key="5">
    <source>
        <dbReference type="Proteomes" id="UP000663891"/>
    </source>
</evidence>
<dbReference type="AlphaFoldDB" id="A0A814SH93"/>
<dbReference type="SUPFAM" id="SSF50729">
    <property type="entry name" value="PH domain-like"/>
    <property type="match status" value="1"/>
</dbReference>
<dbReference type="EMBL" id="CAJNON010000257">
    <property type="protein sequence ID" value="CAF1147283.1"/>
    <property type="molecule type" value="Genomic_DNA"/>
</dbReference>
<sequence>MHLITTNIGQQAPLYTCKAHIFQVDPDTRKYWIQLSTNAVNVQIFHDSLKNVYRILSVDGAKVFINTIITNRMNFTKTSQKFCQWVDSKANQVYGLGFANENDLTKFINKFITIKQAAKHALRSRSVNTKRISHSEIDWSIQSNEFDHSLELKKENAHLKLALVQSSNNVKSWQEELEILRNNNVKLTTALQESHANVEEWKKQLHFYRDECSRLRQMVFNRRSASDEQVNETKGMKNADLCRKEQEKKILQLENQAQHYTKQIHSLKDRLIKTETINQDLRNELQKRTLQDSNLNGTSTRSSNRNIQQLLRLRDVFELKTNDFNHSLTSKSQDLQQLCSQITQIITEF</sequence>
<evidence type="ECO:0000259" key="2">
    <source>
        <dbReference type="PROSITE" id="PS50229"/>
    </source>
</evidence>
<dbReference type="InterPro" id="IPR000697">
    <property type="entry name" value="WH1/EVH1_dom"/>
</dbReference>
<name>A0A814SH93_9BILA</name>
<dbReference type="Gene3D" id="2.30.29.30">
    <property type="entry name" value="Pleckstrin-homology domain (PH domain)/Phosphotyrosine-binding domain (PTB)"/>
    <property type="match status" value="1"/>
</dbReference>
<organism evidence="3 5">
    <name type="scientific">Adineta steineri</name>
    <dbReference type="NCBI Taxonomy" id="433720"/>
    <lineage>
        <taxon>Eukaryota</taxon>
        <taxon>Metazoa</taxon>
        <taxon>Spiralia</taxon>
        <taxon>Gnathifera</taxon>
        <taxon>Rotifera</taxon>
        <taxon>Eurotatoria</taxon>
        <taxon>Bdelloidea</taxon>
        <taxon>Adinetida</taxon>
        <taxon>Adinetidae</taxon>
        <taxon>Adineta</taxon>
    </lineage>
</organism>
<dbReference type="Proteomes" id="UP000663881">
    <property type="component" value="Unassembled WGS sequence"/>
</dbReference>
<dbReference type="OrthoDB" id="9983798at2759"/>
<keyword evidence="1" id="KW-0175">Coiled coil</keyword>
<feature type="coiled-coil region" evidence="1">
    <location>
        <begin position="163"/>
        <end position="284"/>
    </location>
</feature>
<evidence type="ECO:0000313" key="3">
    <source>
        <dbReference type="EMBL" id="CAF1147283.1"/>
    </source>
</evidence>
<comment type="caution">
    <text evidence="3">The sequence shown here is derived from an EMBL/GenBank/DDBJ whole genome shotgun (WGS) entry which is preliminary data.</text>
</comment>
<dbReference type="Proteomes" id="UP000663891">
    <property type="component" value="Unassembled WGS sequence"/>
</dbReference>
<dbReference type="PANTHER" id="PTHR10918">
    <property type="entry name" value="HOMER"/>
    <property type="match status" value="1"/>
</dbReference>
<gene>
    <name evidence="4" type="ORF">OKA104_LOCUS8480</name>
    <name evidence="3" type="ORF">VCS650_LOCUS22606</name>
</gene>
<dbReference type="Pfam" id="PF00568">
    <property type="entry name" value="WH1"/>
    <property type="match status" value="1"/>
</dbReference>
<dbReference type="GO" id="GO:0035256">
    <property type="term" value="F:G protein-coupled glutamate receptor binding"/>
    <property type="evidence" value="ECO:0007669"/>
    <property type="project" value="InterPro"/>
</dbReference>
<evidence type="ECO:0000256" key="1">
    <source>
        <dbReference type="SAM" id="Coils"/>
    </source>
</evidence>
<dbReference type="InterPro" id="IPR045027">
    <property type="entry name" value="Homer"/>
</dbReference>
<dbReference type="PROSITE" id="PS50229">
    <property type="entry name" value="WH1"/>
    <property type="match status" value="1"/>
</dbReference>
<dbReference type="SMART" id="SM00461">
    <property type="entry name" value="WH1"/>
    <property type="match status" value="1"/>
</dbReference>
<proteinExistence type="predicted"/>
<protein>
    <recommendedName>
        <fullName evidence="2">WH1 domain-containing protein</fullName>
    </recommendedName>
</protein>
<accession>A0A814SH93</accession>
<reference evidence="3" key="1">
    <citation type="submission" date="2021-02" db="EMBL/GenBank/DDBJ databases">
        <authorList>
            <person name="Nowell W R."/>
        </authorList>
    </citation>
    <scope>NUCLEOTIDE SEQUENCE</scope>
</reference>
<evidence type="ECO:0000313" key="4">
    <source>
        <dbReference type="EMBL" id="CAF3637719.1"/>
    </source>
</evidence>